<dbReference type="InterPro" id="IPR029058">
    <property type="entry name" value="AB_hydrolase_fold"/>
</dbReference>
<sequence length="553" mass="59737">MSQPRGVFDSNRRRRSAMNATTSNDAAPDQPLIDTTPYGYGPNDSISDVTEIAAITHHTLNLNGRSIDYTARAGHLVTTDPYSSRPGAKLFYVAFTADESTPSTRPVTFFYNGGPGSSSVFLLLGSFGPRRIRTSMPNFTPPSPYALEDNADSLLDQTDLVFIDPVGTGYSTAVAPHTNKDFWGVDQDAGCIKQFIKRYLTVFNRWNSPKYLFGESYGTPRTSVLTWMLHEDGVDLNGIVLQSSILDYSQAGSAVGVLPTFAADAWYHDKVSLSPAPTDLAEFMDKVSAFASGPYADALAAYPKIDDGVLRHLSEILGIPSTVLKYWQLNPSTGNGASFLTSLLLDAGLAVGAYDGRVTGIDTGIAQFVAPDSGGNDPTMAAVSGVYTAMWNVYLNDELQYTSVAPFMDLNDKAFAHWDFSHIDPTGAERGGSGSLYTAGDLAAAMSVNPYLRVFSANGYYDSVTPFFQTLITFQAMPLASAQIDSNLTVRNYPSGHMIYLDNESRTAMKADLASFYGGAETHAATIKAAGLPARAAIEGVARYRRRSTRTPY</sequence>
<dbReference type="GO" id="GO:0006508">
    <property type="term" value="P:proteolysis"/>
    <property type="evidence" value="ECO:0007669"/>
    <property type="project" value="UniProtKB-KW"/>
</dbReference>
<keyword evidence="5" id="KW-0325">Glycoprotein</keyword>
<dbReference type="Gene3D" id="3.40.50.1820">
    <property type="entry name" value="alpha/beta hydrolase"/>
    <property type="match status" value="1"/>
</dbReference>
<protein>
    <submittedName>
        <fullName evidence="7">Peptidase S1</fullName>
    </submittedName>
</protein>
<organism evidence="7 8">
    <name type="scientific">Burkholderia ubonensis</name>
    <dbReference type="NCBI Taxonomy" id="101571"/>
    <lineage>
        <taxon>Bacteria</taxon>
        <taxon>Pseudomonadati</taxon>
        <taxon>Pseudomonadota</taxon>
        <taxon>Betaproteobacteria</taxon>
        <taxon>Burkholderiales</taxon>
        <taxon>Burkholderiaceae</taxon>
        <taxon>Burkholderia</taxon>
        <taxon>Burkholderia cepacia complex</taxon>
    </lineage>
</organism>
<name>A0AB74D8R4_9BURK</name>
<evidence type="ECO:0000256" key="5">
    <source>
        <dbReference type="ARBA" id="ARBA00023180"/>
    </source>
</evidence>
<evidence type="ECO:0000256" key="1">
    <source>
        <dbReference type="ARBA" id="ARBA00022645"/>
    </source>
</evidence>
<gene>
    <name evidence="7" type="ORF">DF015_21260</name>
</gene>
<keyword evidence="3" id="KW-0732">Signal</keyword>
<dbReference type="Pfam" id="PF00450">
    <property type="entry name" value="Peptidase_S10"/>
    <property type="match status" value="1"/>
</dbReference>
<comment type="caution">
    <text evidence="7">The sequence shown here is derived from an EMBL/GenBank/DDBJ whole genome shotgun (WGS) entry which is preliminary data.</text>
</comment>
<evidence type="ECO:0000256" key="3">
    <source>
        <dbReference type="ARBA" id="ARBA00022729"/>
    </source>
</evidence>
<dbReference type="InterPro" id="IPR001563">
    <property type="entry name" value="Peptidase_S10"/>
</dbReference>
<reference evidence="7 8" key="1">
    <citation type="submission" date="2018-08" db="EMBL/GenBank/DDBJ databases">
        <title>Comparative analysis of Burkholderia isolates from Puerto Rico.</title>
        <authorList>
            <person name="Hall C."/>
            <person name="Sahl J."/>
            <person name="Wagner D."/>
        </authorList>
    </citation>
    <scope>NUCLEOTIDE SEQUENCE [LARGE SCALE GENOMIC DNA]</scope>
    <source>
        <strain evidence="7 8">Bp8964</strain>
    </source>
</reference>
<dbReference type="PANTHER" id="PTHR11802:SF3">
    <property type="entry name" value="RETINOID-INDUCIBLE SERINE CARBOXYPEPTIDASE"/>
    <property type="match status" value="1"/>
</dbReference>
<dbReference type="AlphaFoldDB" id="A0AB74D8R4"/>
<evidence type="ECO:0000256" key="4">
    <source>
        <dbReference type="ARBA" id="ARBA00022801"/>
    </source>
</evidence>
<feature type="region of interest" description="Disordered" evidence="6">
    <location>
        <begin position="1"/>
        <end position="36"/>
    </location>
</feature>
<keyword evidence="2" id="KW-0645">Protease</keyword>
<evidence type="ECO:0000313" key="8">
    <source>
        <dbReference type="Proteomes" id="UP000273734"/>
    </source>
</evidence>
<evidence type="ECO:0000256" key="2">
    <source>
        <dbReference type="ARBA" id="ARBA00022670"/>
    </source>
</evidence>
<evidence type="ECO:0000256" key="6">
    <source>
        <dbReference type="SAM" id="MobiDB-lite"/>
    </source>
</evidence>
<dbReference type="PANTHER" id="PTHR11802">
    <property type="entry name" value="SERINE PROTEASE FAMILY S10 SERINE CARBOXYPEPTIDASE"/>
    <property type="match status" value="1"/>
</dbReference>
<dbReference type="Proteomes" id="UP000273734">
    <property type="component" value="Unassembled WGS sequence"/>
</dbReference>
<dbReference type="GO" id="GO:0004185">
    <property type="term" value="F:serine-type carboxypeptidase activity"/>
    <property type="evidence" value="ECO:0007669"/>
    <property type="project" value="InterPro"/>
</dbReference>
<keyword evidence="4" id="KW-0378">Hydrolase</keyword>
<accession>A0AB74D8R4</accession>
<keyword evidence="1" id="KW-0121">Carboxypeptidase</keyword>
<dbReference type="EMBL" id="QTNY01000015">
    <property type="protein sequence ID" value="RQP75255.1"/>
    <property type="molecule type" value="Genomic_DNA"/>
</dbReference>
<dbReference type="SUPFAM" id="SSF53474">
    <property type="entry name" value="alpha/beta-Hydrolases"/>
    <property type="match status" value="1"/>
</dbReference>
<evidence type="ECO:0000313" key="7">
    <source>
        <dbReference type="EMBL" id="RQP75255.1"/>
    </source>
</evidence>
<proteinExistence type="predicted"/>